<evidence type="ECO:0000259" key="1">
    <source>
        <dbReference type="PROSITE" id="PS50104"/>
    </source>
</evidence>
<dbReference type="SUPFAM" id="SSF52200">
    <property type="entry name" value="Toll/Interleukin receptor TIR domain"/>
    <property type="match status" value="1"/>
</dbReference>
<dbReference type="Proteomes" id="UP000182114">
    <property type="component" value="Unassembled WGS sequence"/>
</dbReference>
<dbReference type="InterPro" id="IPR035897">
    <property type="entry name" value="Toll_tir_struct_dom_sf"/>
</dbReference>
<dbReference type="RefSeq" id="WP_074539015.1">
    <property type="nucleotide sequence ID" value="NZ_FNBD01000010.1"/>
</dbReference>
<dbReference type="InterPro" id="IPR000157">
    <property type="entry name" value="TIR_dom"/>
</dbReference>
<accession>A0A1G7JP16</accession>
<dbReference type="AlphaFoldDB" id="A0A1G7JP16"/>
<dbReference type="Gene3D" id="3.40.50.10140">
    <property type="entry name" value="Toll/interleukin-1 receptor homology (TIR) domain"/>
    <property type="match status" value="1"/>
</dbReference>
<gene>
    <name evidence="2" type="ORF">SAMN04487992_11032</name>
</gene>
<dbReference type="GO" id="GO:0007165">
    <property type="term" value="P:signal transduction"/>
    <property type="evidence" value="ECO:0007669"/>
    <property type="project" value="InterPro"/>
</dbReference>
<dbReference type="EMBL" id="FNBD01000010">
    <property type="protein sequence ID" value="SDF26700.1"/>
    <property type="molecule type" value="Genomic_DNA"/>
</dbReference>
<keyword evidence="3" id="KW-1185">Reference proteome</keyword>
<evidence type="ECO:0000313" key="2">
    <source>
        <dbReference type="EMBL" id="SDF26700.1"/>
    </source>
</evidence>
<reference evidence="3" key="1">
    <citation type="submission" date="2016-10" db="EMBL/GenBank/DDBJ databases">
        <authorList>
            <person name="Varghese N."/>
            <person name="Submissions S."/>
        </authorList>
    </citation>
    <scope>NUCLEOTIDE SEQUENCE [LARGE SCALE GENOMIC DNA]</scope>
    <source>
        <strain evidence="3">DSM 24729</strain>
    </source>
</reference>
<dbReference type="PROSITE" id="PS50104">
    <property type="entry name" value="TIR"/>
    <property type="match status" value="1"/>
</dbReference>
<proteinExistence type="predicted"/>
<name>A0A1G7JP16_9FLAO</name>
<dbReference type="Pfam" id="PF13676">
    <property type="entry name" value="TIR_2"/>
    <property type="match status" value="1"/>
</dbReference>
<sequence>MKYKYQLILLGSDVPEKHYILSKVLEKLKDLGLPNSILKIIESDKLNEEYLGNQPAFGLYFGDIEKNYKDLDVSHKLIKDGTMILPIFFNSFSEDIPCVLSNQNGIQFKESELDRIVNIILESFELLRNTRKIFISYKRNESTSVAIQLYEALESFNYDVFLDTHSIGKGEAFQDELWHRMTDCDVVVLLNTPGFLESFWCKEEFAEAGAKQIGMIQLVWPNHEIKKIEPSSYISYPIQLESLNFLDSIFDDKDKSKFIPDFVDRIIQEVESVRARNLAARQDNLTTEFRNIAEKNGRIVTVQPERFLTEDLLDGTHIIYIPTIGIPQSTSCQSAEIKKELLGYKDVTIKLIYDDLRIRDKWLNHLEWLNDNFKKDIKTLKKQDFESWLQPL</sequence>
<feature type="domain" description="TIR" evidence="1">
    <location>
        <begin position="129"/>
        <end position="270"/>
    </location>
</feature>
<evidence type="ECO:0000313" key="3">
    <source>
        <dbReference type="Proteomes" id="UP000182114"/>
    </source>
</evidence>
<protein>
    <submittedName>
        <fullName evidence="2">TIR domain-containing protein</fullName>
    </submittedName>
</protein>
<organism evidence="2 3">
    <name type="scientific">Cellulophaga baltica</name>
    <dbReference type="NCBI Taxonomy" id="76594"/>
    <lineage>
        <taxon>Bacteria</taxon>
        <taxon>Pseudomonadati</taxon>
        <taxon>Bacteroidota</taxon>
        <taxon>Flavobacteriia</taxon>
        <taxon>Flavobacteriales</taxon>
        <taxon>Flavobacteriaceae</taxon>
        <taxon>Cellulophaga</taxon>
    </lineage>
</organism>